<organism evidence="1">
    <name type="scientific">marine sediment metagenome</name>
    <dbReference type="NCBI Taxonomy" id="412755"/>
    <lineage>
        <taxon>unclassified sequences</taxon>
        <taxon>metagenomes</taxon>
        <taxon>ecological metagenomes</taxon>
    </lineage>
</organism>
<gene>
    <name evidence="1" type="ORF">S12H4_57030</name>
</gene>
<evidence type="ECO:0008006" key="2">
    <source>
        <dbReference type="Google" id="ProtNLM"/>
    </source>
</evidence>
<proteinExistence type="predicted"/>
<protein>
    <recommendedName>
        <fullName evidence="2">TonB-dependent receptor-like beta-barrel domain-containing protein</fullName>
    </recommendedName>
</protein>
<evidence type="ECO:0000313" key="1">
    <source>
        <dbReference type="EMBL" id="GAJ20741.1"/>
    </source>
</evidence>
<dbReference type="AlphaFoldDB" id="X1VTJ0"/>
<comment type="caution">
    <text evidence="1">The sequence shown here is derived from an EMBL/GenBank/DDBJ whole genome shotgun (WGS) entry which is preliminary data.</text>
</comment>
<reference evidence="1" key="1">
    <citation type="journal article" date="2014" name="Front. Microbiol.">
        <title>High frequency of phylogenetically diverse reductive dehalogenase-homologous genes in deep subseafloor sedimentary metagenomes.</title>
        <authorList>
            <person name="Kawai M."/>
            <person name="Futagami T."/>
            <person name="Toyoda A."/>
            <person name="Takaki Y."/>
            <person name="Nishi S."/>
            <person name="Hori S."/>
            <person name="Arai W."/>
            <person name="Tsubouchi T."/>
            <person name="Morono Y."/>
            <person name="Uchiyama I."/>
            <person name="Ito T."/>
            <person name="Fujiyama A."/>
            <person name="Inagaki F."/>
            <person name="Takami H."/>
        </authorList>
    </citation>
    <scope>NUCLEOTIDE SEQUENCE</scope>
    <source>
        <strain evidence="1">Expedition CK06-06</strain>
    </source>
</reference>
<accession>X1VTJ0</accession>
<feature type="non-terminal residue" evidence="1">
    <location>
        <position position="1"/>
    </location>
</feature>
<dbReference type="EMBL" id="BARW01036810">
    <property type="protein sequence ID" value="GAJ20741.1"/>
    <property type="molecule type" value="Genomic_DNA"/>
</dbReference>
<name>X1VTJ0_9ZZZZ</name>
<sequence length="110" mass="12514">GTVFVFSSGMPYARDARTDVSDRGRRVWLKTTETGAYRLPDVFLLDLRVEKIFNLGRVRLSPMMDIANVFNSGTVTNVVSSDWSGAERPFQDPQDIVSPRRFRLGIRLTF</sequence>